<name>A0A3Q9GBC8_MORCA</name>
<protein>
    <submittedName>
        <fullName evidence="2">Uncharacterized protein</fullName>
    </submittedName>
</protein>
<evidence type="ECO:0000256" key="1">
    <source>
        <dbReference type="SAM" id="Phobius"/>
    </source>
</evidence>
<evidence type="ECO:0000313" key="3">
    <source>
        <dbReference type="Proteomes" id="UP000280228"/>
    </source>
</evidence>
<gene>
    <name evidence="2" type="ORF">EJK53_0966</name>
</gene>
<sequence length="39" mass="4780">MSEYRPMRLINHFDNLYTISSVWVVLGQQYILFFLKIKD</sequence>
<reference evidence="2 3" key="1">
    <citation type="submission" date="2018-12" db="EMBL/GenBank/DDBJ databases">
        <title>Persistence of Moraxella catarrhalis in Chronic Obstructive Pulmonary Disease and Regulation of the Hag/MID Adhesin.</title>
        <authorList>
            <person name="Murphy T."/>
            <person name="Zhao X."/>
            <person name="Vyas G."/>
            <person name="Aluvathingal J."/>
            <person name="Nadendla S."/>
            <person name="Tallon L."/>
            <person name="Tettelin H."/>
        </authorList>
    </citation>
    <scope>NUCLEOTIDE SEQUENCE [LARGE SCALE GENOMIC DNA]</scope>
    <source>
        <strain evidence="2 3">46P58B1</strain>
    </source>
</reference>
<keyword evidence="1" id="KW-0812">Transmembrane</keyword>
<organism evidence="2 3">
    <name type="scientific">Moraxella catarrhalis</name>
    <name type="common">Branhamella catarrhalis</name>
    <dbReference type="NCBI Taxonomy" id="480"/>
    <lineage>
        <taxon>Bacteria</taxon>
        <taxon>Pseudomonadati</taxon>
        <taxon>Pseudomonadota</taxon>
        <taxon>Gammaproteobacteria</taxon>
        <taxon>Moraxellales</taxon>
        <taxon>Moraxellaceae</taxon>
        <taxon>Moraxella</taxon>
    </lineage>
</organism>
<keyword evidence="1" id="KW-0472">Membrane</keyword>
<proteinExistence type="predicted"/>
<keyword evidence="1" id="KW-1133">Transmembrane helix</keyword>
<feature type="transmembrane region" description="Helical" evidence="1">
    <location>
        <begin position="16"/>
        <end position="35"/>
    </location>
</feature>
<accession>A0A3Q9GBC8</accession>
<dbReference type="AlphaFoldDB" id="A0A3Q9GBC8"/>
<dbReference type="Proteomes" id="UP000280228">
    <property type="component" value="Chromosome"/>
</dbReference>
<dbReference type="EMBL" id="CP034662">
    <property type="protein sequence ID" value="AZQ93343.1"/>
    <property type="molecule type" value="Genomic_DNA"/>
</dbReference>
<evidence type="ECO:0000313" key="2">
    <source>
        <dbReference type="EMBL" id="AZQ93343.1"/>
    </source>
</evidence>